<dbReference type="PANTHER" id="PTHR33233">
    <property type="entry name" value="ENDONUCLEASE/EXONUCLEASE/PHOSPHATASE"/>
    <property type="match status" value="1"/>
</dbReference>
<dbReference type="AlphaFoldDB" id="A0AAV3P8N3"/>
<dbReference type="InterPro" id="IPR025558">
    <property type="entry name" value="DUF4283"/>
</dbReference>
<accession>A0AAV3P8N3</accession>
<dbReference type="Proteomes" id="UP001454036">
    <property type="component" value="Unassembled WGS sequence"/>
</dbReference>
<proteinExistence type="predicted"/>
<keyword evidence="3" id="KW-1185">Reference proteome</keyword>
<sequence length="250" mass="28871">MALLRNVPKPRMKLTFIPSETVEGKLVVKYKVTDILPGINRWKAVAYGYVMGILPTIGAIEGFAQANWAKFGFEDVHKLSSGLFTFRFKSEVERDQMLNKGPWIFVRKRLIIKAWSPDAKIEHKGEEKVPIWVKITNLSLQFWNEEMLSKIGSYIGVPLIANSATSTMERMSYARVYVEVRADHELPDFVPLVNNFGDEFRQKVVYDWIPPKYSHCKLFRHDDKWCEYGGASLVDKQGEIVVDDPKVRRE</sequence>
<dbReference type="EMBL" id="BAABME010016929">
    <property type="protein sequence ID" value="GAA0148042.1"/>
    <property type="molecule type" value="Genomic_DNA"/>
</dbReference>
<feature type="domain" description="DUF4283" evidence="1">
    <location>
        <begin position="40"/>
        <end position="122"/>
    </location>
</feature>
<evidence type="ECO:0000313" key="3">
    <source>
        <dbReference type="Proteomes" id="UP001454036"/>
    </source>
</evidence>
<dbReference type="Pfam" id="PF14111">
    <property type="entry name" value="DUF4283"/>
    <property type="match status" value="1"/>
</dbReference>
<evidence type="ECO:0000313" key="2">
    <source>
        <dbReference type="EMBL" id="GAA0148042.1"/>
    </source>
</evidence>
<organism evidence="2 3">
    <name type="scientific">Lithospermum erythrorhizon</name>
    <name type="common">Purple gromwell</name>
    <name type="synonym">Lithospermum officinale var. erythrorhizon</name>
    <dbReference type="NCBI Taxonomy" id="34254"/>
    <lineage>
        <taxon>Eukaryota</taxon>
        <taxon>Viridiplantae</taxon>
        <taxon>Streptophyta</taxon>
        <taxon>Embryophyta</taxon>
        <taxon>Tracheophyta</taxon>
        <taxon>Spermatophyta</taxon>
        <taxon>Magnoliopsida</taxon>
        <taxon>eudicotyledons</taxon>
        <taxon>Gunneridae</taxon>
        <taxon>Pentapetalae</taxon>
        <taxon>asterids</taxon>
        <taxon>lamiids</taxon>
        <taxon>Boraginales</taxon>
        <taxon>Boraginaceae</taxon>
        <taxon>Boraginoideae</taxon>
        <taxon>Lithospermeae</taxon>
        <taxon>Lithospermum</taxon>
    </lineage>
</organism>
<evidence type="ECO:0000259" key="1">
    <source>
        <dbReference type="Pfam" id="PF14111"/>
    </source>
</evidence>
<gene>
    <name evidence="2" type="ORF">LIER_36639</name>
</gene>
<comment type="caution">
    <text evidence="2">The sequence shown here is derived from an EMBL/GenBank/DDBJ whole genome shotgun (WGS) entry which is preliminary data.</text>
</comment>
<protein>
    <recommendedName>
        <fullName evidence="1">DUF4283 domain-containing protein</fullName>
    </recommendedName>
</protein>
<reference evidence="2 3" key="1">
    <citation type="submission" date="2024-01" db="EMBL/GenBank/DDBJ databases">
        <title>The complete chloroplast genome sequence of Lithospermum erythrorhizon: insights into the phylogenetic relationship among Boraginaceae species and the maternal lineages of purple gromwells.</title>
        <authorList>
            <person name="Okada T."/>
            <person name="Watanabe K."/>
        </authorList>
    </citation>
    <scope>NUCLEOTIDE SEQUENCE [LARGE SCALE GENOMIC DNA]</scope>
</reference>
<name>A0AAV3P8N3_LITER</name>
<dbReference type="PANTHER" id="PTHR33233:SF14">
    <property type="entry name" value="ENDONUCLEASE_EXONUCLEASE_PHOSPHATASE"/>
    <property type="match status" value="1"/>
</dbReference>